<dbReference type="Proteomes" id="UP001234297">
    <property type="component" value="Chromosome 1"/>
</dbReference>
<gene>
    <name evidence="1" type="ORF">MRB53_001699</name>
</gene>
<accession>A0ACC2MSL3</accession>
<organism evidence="1 2">
    <name type="scientific">Persea americana</name>
    <name type="common">Avocado</name>
    <dbReference type="NCBI Taxonomy" id="3435"/>
    <lineage>
        <taxon>Eukaryota</taxon>
        <taxon>Viridiplantae</taxon>
        <taxon>Streptophyta</taxon>
        <taxon>Embryophyta</taxon>
        <taxon>Tracheophyta</taxon>
        <taxon>Spermatophyta</taxon>
        <taxon>Magnoliopsida</taxon>
        <taxon>Magnoliidae</taxon>
        <taxon>Laurales</taxon>
        <taxon>Lauraceae</taxon>
        <taxon>Persea</taxon>
    </lineage>
</organism>
<keyword evidence="2" id="KW-1185">Reference proteome</keyword>
<comment type="caution">
    <text evidence="1">The sequence shown here is derived from an EMBL/GenBank/DDBJ whole genome shotgun (WGS) entry which is preliminary data.</text>
</comment>
<reference evidence="1 2" key="1">
    <citation type="journal article" date="2022" name="Hortic Res">
        <title>A haplotype resolved chromosomal level avocado genome allows analysis of novel avocado genes.</title>
        <authorList>
            <person name="Nath O."/>
            <person name="Fletcher S.J."/>
            <person name="Hayward A."/>
            <person name="Shaw L.M."/>
            <person name="Masouleh A.K."/>
            <person name="Furtado A."/>
            <person name="Henry R.J."/>
            <person name="Mitter N."/>
        </authorList>
    </citation>
    <scope>NUCLEOTIDE SEQUENCE [LARGE SCALE GENOMIC DNA]</scope>
    <source>
        <strain evidence="2">cv. Hass</strain>
    </source>
</reference>
<sequence length="96" mass="11030">MVRVGAVMGPTHHIERLGFNRWITRVGNYRDIEEGAWFQVEPRDTVLIFVGAADEREEAFPRNRVYRIPEFMCLSAKPFLRRGDGACRVVSFSSAN</sequence>
<protein>
    <submittedName>
        <fullName evidence="1">Uncharacterized protein</fullName>
    </submittedName>
</protein>
<dbReference type="EMBL" id="CM056809">
    <property type="protein sequence ID" value="KAJ8648676.1"/>
    <property type="molecule type" value="Genomic_DNA"/>
</dbReference>
<name>A0ACC2MSL3_PERAE</name>
<evidence type="ECO:0000313" key="1">
    <source>
        <dbReference type="EMBL" id="KAJ8648676.1"/>
    </source>
</evidence>
<proteinExistence type="predicted"/>
<evidence type="ECO:0000313" key="2">
    <source>
        <dbReference type="Proteomes" id="UP001234297"/>
    </source>
</evidence>